<evidence type="ECO:0000256" key="1">
    <source>
        <dbReference type="ARBA" id="ARBA00004141"/>
    </source>
</evidence>
<comment type="subcellular location">
    <subcellularLocation>
        <location evidence="1">Membrane</location>
        <topology evidence="1">Multi-pass membrane protein</topology>
    </subcellularLocation>
</comment>
<feature type="transmembrane region" description="Helical" evidence="5">
    <location>
        <begin position="33"/>
        <end position="57"/>
    </location>
</feature>
<sequence length="250" mass="27979">MAQELVLLTPEKTIVSFRIAGLGSRAVAHLVDLILWALVLFTLTFLISFLSVFDYIVGSLAGAFLMMLPILGTFLFFILFEGLWNGQTVGKKMMGIRVRKLDGTGITFGNALARNLLRPADFFPGTYFIGMLSMVTSPTSQRLGDMVAGTIVVYDKRPEPTFRVAPHAINEHPLEAVVGDLRGMTRAEYDALRLFCDRYPELPLRAQMQFMDEVWIPIALKLGIERPPNIHPLYFAEAVVMKYGRIHGLL</sequence>
<feature type="transmembrane region" description="Helical" evidence="5">
    <location>
        <begin position="63"/>
        <end position="84"/>
    </location>
</feature>
<dbReference type="InterPro" id="IPR010432">
    <property type="entry name" value="RDD"/>
</dbReference>
<evidence type="ECO:0000256" key="2">
    <source>
        <dbReference type="ARBA" id="ARBA00022692"/>
    </source>
</evidence>
<dbReference type="EMBL" id="AP021858">
    <property type="protein sequence ID" value="BBO23062.1"/>
    <property type="molecule type" value="Genomic_DNA"/>
</dbReference>
<dbReference type="PANTHER" id="PTHR38480:SF1">
    <property type="entry name" value="SLR0254 PROTEIN"/>
    <property type="match status" value="1"/>
</dbReference>
<organism evidence="7 8">
    <name type="scientific">Candidatus Nitrosymbiomonas proteolyticus</name>
    <dbReference type="NCBI Taxonomy" id="2608984"/>
    <lineage>
        <taxon>Bacteria</taxon>
        <taxon>Bacillati</taxon>
        <taxon>Armatimonadota</taxon>
        <taxon>Armatimonadota incertae sedis</taxon>
        <taxon>Candidatus Nitrosymbiomonas</taxon>
    </lineage>
</organism>
<dbReference type="PANTHER" id="PTHR38480">
    <property type="entry name" value="SLR0254 PROTEIN"/>
    <property type="match status" value="1"/>
</dbReference>
<dbReference type="KEGG" id="npy:NPRO_06570"/>
<protein>
    <recommendedName>
        <fullName evidence="6">RDD domain-containing protein</fullName>
    </recommendedName>
</protein>
<proteinExistence type="predicted"/>
<evidence type="ECO:0000313" key="7">
    <source>
        <dbReference type="EMBL" id="BBO23062.1"/>
    </source>
</evidence>
<gene>
    <name evidence="7" type="ORF">NPRO_06570</name>
</gene>
<accession>A0A809RTJ8</accession>
<keyword evidence="4 5" id="KW-0472">Membrane</keyword>
<evidence type="ECO:0000256" key="5">
    <source>
        <dbReference type="SAM" id="Phobius"/>
    </source>
</evidence>
<dbReference type="Pfam" id="PF06271">
    <property type="entry name" value="RDD"/>
    <property type="match status" value="1"/>
</dbReference>
<dbReference type="Proteomes" id="UP000662873">
    <property type="component" value="Chromosome"/>
</dbReference>
<evidence type="ECO:0000256" key="4">
    <source>
        <dbReference type="ARBA" id="ARBA00023136"/>
    </source>
</evidence>
<keyword evidence="2 5" id="KW-0812">Transmembrane</keyword>
<evidence type="ECO:0000259" key="6">
    <source>
        <dbReference type="Pfam" id="PF06271"/>
    </source>
</evidence>
<dbReference type="GO" id="GO:0016020">
    <property type="term" value="C:membrane"/>
    <property type="evidence" value="ECO:0007669"/>
    <property type="project" value="UniProtKB-SubCell"/>
</dbReference>
<reference evidence="7" key="1">
    <citation type="journal article" name="DNA Res.">
        <title>The physiological potential of anammox bacteria as revealed by their core genome structure.</title>
        <authorList>
            <person name="Okubo T."/>
            <person name="Toyoda A."/>
            <person name="Fukuhara K."/>
            <person name="Uchiyama I."/>
            <person name="Harigaya Y."/>
            <person name="Kuroiwa M."/>
            <person name="Suzuki T."/>
            <person name="Murakami Y."/>
            <person name="Suwa Y."/>
            <person name="Takami H."/>
        </authorList>
    </citation>
    <scope>NUCLEOTIDE SEQUENCE</scope>
    <source>
        <strain evidence="7">317325-2</strain>
    </source>
</reference>
<evidence type="ECO:0000256" key="3">
    <source>
        <dbReference type="ARBA" id="ARBA00022989"/>
    </source>
</evidence>
<feature type="domain" description="RDD" evidence="6">
    <location>
        <begin position="20"/>
        <end position="149"/>
    </location>
</feature>
<dbReference type="AlphaFoldDB" id="A0A809RTJ8"/>
<evidence type="ECO:0000313" key="8">
    <source>
        <dbReference type="Proteomes" id="UP000662873"/>
    </source>
</evidence>
<keyword evidence="3 5" id="KW-1133">Transmembrane helix</keyword>
<name>A0A809RTJ8_9BACT</name>